<accession>A0A060WVQ6</accession>
<name>A0A060WVQ6_ONCMY</name>
<organism evidence="1 2">
    <name type="scientific">Oncorhynchus mykiss</name>
    <name type="common">Rainbow trout</name>
    <name type="synonym">Salmo gairdneri</name>
    <dbReference type="NCBI Taxonomy" id="8022"/>
    <lineage>
        <taxon>Eukaryota</taxon>
        <taxon>Metazoa</taxon>
        <taxon>Chordata</taxon>
        <taxon>Craniata</taxon>
        <taxon>Vertebrata</taxon>
        <taxon>Euteleostomi</taxon>
        <taxon>Actinopterygii</taxon>
        <taxon>Neopterygii</taxon>
        <taxon>Teleostei</taxon>
        <taxon>Protacanthopterygii</taxon>
        <taxon>Salmoniformes</taxon>
        <taxon>Salmonidae</taxon>
        <taxon>Salmoninae</taxon>
        <taxon>Oncorhynchus</taxon>
    </lineage>
</organism>
<reference evidence="1" key="1">
    <citation type="journal article" date="2014" name="Nat. Commun.">
        <title>The rainbow trout genome provides novel insights into evolution after whole-genome duplication in vertebrates.</title>
        <authorList>
            <person name="Berthelot C."/>
            <person name="Brunet F."/>
            <person name="Chalopin D."/>
            <person name="Juanchich A."/>
            <person name="Bernard M."/>
            <person name="Noel B."/>
            <person name="Bento P."/>
            <person name="Da Silva C."/>
            <person name="Labadie K."/>
            <person name="Alberti A."/>
            <person name="Aury J.M."/>
            <person name="Louis A."/>
            <person name="Dehais P."/>
            <person name="Bardou P."/>
            <person name="Montfort J."/>
            <person name="Klopp C."/>
            <person name="Cabau C."/>
            <person name="Gaspin C."/>
            <person name="Thorgaard G.H."/>
            <person name="Boussaha M."/>
            <person name="Quillet E."/>
            <person name="Guyomard R."/>
            <person name="Galiana D."/>
            <person name="Bobe J."/>
            <person name="Volff J.N."/>
            <person name="Genet C."/>
            <person name="Wincker P."/>
            <person name="Jaillon O."/>
            <person name="Roest Crollius H."/>
            <person name="Guiguen Y."/>
        </authorList>
    </citation>
    <scope>NUCLEOTIDE SEQUENCE [LARGE SCALE GENOMIC DNA]</scope>
</reference>
<protein>
    <submittedName>
        <fullName evidence="1">Uncharacterized protein</fullName>
    </submittedName>
</protein>
<dbReference type="PaxDb" id="8022-A0A060WVQ6"/>
<evidence type="ECO:0000313" key="1">
    <source>
        <dbReference type="EMBL" id="CDQ71226.1"/>
    </source>
</evidence>
<gene>
    <name evidence="1" type="ORF">GSONMT00045148001</name>
</gene>
<dbReference type="Proteomes" id="UP000193380">
    <property type="component" value="Unassembled WGS sequence"/>
</dbReference>
<dbReference type="STRING" id="8022.A0A060WVQ6"/>
<dbReference type="AlphaFoldDB" id="A0A060WVQ6"/>
<evidence type="ECO:0000313" key="2">
    <source>
        <dbReference type="Proteomes" id="UP000193380"/>
    </source>
</evidence>
<dbReference type="EMBL" id="FR904755">
    <property type="protein sequence ID" value="CDQ71226.1"/>
    <property type="molecule type" value="Genomic_DNA"/>
</dbReference>
<reference evidence="1" key="2">
    <citation type="submission" date="2014-03" db="EMBL/GenBank/DDBJ databases">
        <authorList>
            <person name="Genoscope - CEA"/>
        </authorList>
    </citation>
    <scope>NUCLEOTIDE SEQUENCE</scope>
</reference>
<sequence length="252" mass="28597">MLVIAYQHARIPACHCDLFISEPNIRINVVIHIQSLSVFEQICNGGLGDTCEGNCVYFHRSQISHSSYTLDCTHTHTLLPQPHVTFSSWRTKWPVLPGVELSPDCLCGHNASQCIELQLRCQSNPWRHRSGSLGTVTPRRNWRGCRPSRGELDEMKARSLDDVSEMVKELNSTIVEKKSALAPAMKEPRPLRQQRQVNVTRCETLSVVSSSDCVITQSCVYRISQMYNPRLLCETRRLAKHDRRSIVSPTKS</sequence>
<proteinExistence type="predicted"/>